<accession>A0AA38KVS9</accession>
<evidence type="ECO:0000256" key="1">
    <source>
        <dbReference type="SAM" id="MobiDB-lite"/>
    </source>
</evidence>
<feature type="non-terminal residue" evidence="3">
    <location>
        <position position="1"/>
    </location>
</feature>
<sequence>SVTKHSMGTKRKEGTRTLSHESYQRANKGGGTSILSPQPHPSPAEKITFREFYLLLINLLMHHALDLVRDRFLCSSKKPSNFSRNPIWQSKSLPFKMKANLFYLLPQFVIYYKIQHFKSTTGLIMREKPVLGKIRENMPREGCQLKAKKKMISIQVVTLIIFTGLYLAG</sequence>
<feature type="non-terminal residue" evidence="3">
    <location>
        <position position="169"/>
    </location>
</feature>
<name>A0AA38KVS9_TAXCH</name>
<keyword evidence="2" id="KW-0812">Transmembrane</keyword>
<dbReference type="EMBL" id="JAHRHJ020000008">
    <property type="protein sequence ID" value="KAH9306245.1"/>
    <property type="molecule type" value="Genomic_DNA"/>
</dbReference>
<feature type="compositionally biased region" description="Basic and acidic residues" evidence="1">
    <location>
        <begin position="10"/>
        <end position="23"/>
    </location>
</feature>
<evidence type="ECO:0000313" key="3">
    <source>
        <dbReference type="EMBL" id="KAH9306245.1"/>
    </source>
</evidence>
<keyword evidence="4" id="KW-1185">Reference proteome</keyword>
<comment type="caution">
    <text evidence="3">The sequence shown here is derived from an EMBL/GenBank/DDBJ whole genome shotgun (WGS) entry which is preliminary data.</text>
</comment>
<protein>
    <submittedName>
        <fullName evidence="3">Uncharacterized protein</fullName>
    </submittedName>
</protein>
<keyword evidence="2" id="KW-0472">Membrane</keyword>
<feature type="transmembrane region" description="Helical" evidence="2">
    <location>
        <begin position="151"/>
        <end position="168"/>
    </location>
</feature>
<reference evidence="3 4" key="1">
    <citation type="journal article" date="2021" name="Nat. Plants">
        <title>The Taxus genome provides insights into paclitaxel biosynthesis.</title>
        <authorList>
            <person name="Xiong X."/>
            <person name="Gou J."/>
            <person name="Liao Q."/>
            <person name="Li Y."/>
            <person name="Zhou Q."/>
            <person name="Bi G."/>
            <person name="Li C."/>
            <person name="Du R."/>
            <person name="Wang X."/>
            <person name="Sun T."/>
            <person name="Guo L."/>
            <person name="Liang H."/>
            <person name="Lu P."/>
            <person name="Wu Y."/>
            <person name="Zhang Z."/>
            <person name="Ro D.K."/>
            <person name="Shang Y."/>
            <person name="Huang S."/>
            <person name="Yan J."/>
        </authorList>
    </citation>
    <scope>NUCLEOTIDE SEQUENCE [LARGE SCALE GENOMIC DNA]</scope>
    <source>
        <strain evidence="3">Ta-2019</strain>
    </source>
</reference>
<evidence type="ECO:0000313" key="4">
    <source>
        <dbReference type="Proteomes" id="UP000824469"/>
    </source>
</evidence>
<organism evidence="3 4">
    <name type="scientific">Taxus chinensis</name>
    <name type="common">Chinese yew</name>
    <name type="synonym">Taxus wallichiana var. chinensis</name>
    <dbReference type="NCBI Taxonomy" id="29808"/>
    <lineage>
        <taxon>Eukaryota</taxon>
        <taxon>Viridiplantae</taxon>
        <taxon>Streptophyta</taxon>
        <taxon>Embryophyta</taxon>
        <taxon>Tracheophyta</taxon>
        <taxon>Spermatophyta</taxon>
        <taxon>Pinopsida</taxon>
        <taxon>Pinidae</taxon>
        <taxon>Conifers II</taxon>
        <taxon>Cupressales</taxon>
        <taxon>Taxaceae</taxon>
        <taxon>Taxus</taxon>
    </lineage>
</organism>
<gene>
    <name evidence="3" type="ORF">KI387_010649</name>
</gene>
<proteinExistence type="predicted"/>
<evidence type="ECO:0000256" key="2">
    <source>
        <dbReference type="SAM" id="Phobius"/>
    </source>
</evidence>
<feature type="region of interest" description="Disordered" evidence="1">
    <location>
        <begin position="1"/>
        <end position="41"/>
    </location>
</feature>
<dbReference type="Proteomes" id="UP000824469">
    <property type="component" value="Unassembled WGS sequence"/>
</dbReference>
<dbReference type="AlphaFoldDB" id="A0AA38KVS9"/>
<keyword evidence="2" id="KW-1133">Transmembrane helix</keyword>